<gene>
    <name evidence="1" type="ORF">BPABA14_00180</name>
</gene>
<keyword evidence="2" id="KW-1185">Reference proteome</keyword>
<evidence type="ECO:0000313" key="1">
    <source>
        <dbReference type="EMBL" id="AID17932.1"/>
    </source>
</evidence>
<name>A0A068C8G2_9CAUD</name>
<dbReference type="KEGG" id="vg:20283707"/>
<organism evidence="1 2">
    <name type="scientific">Acinetobacter phage YMC-13-01-C62</name>
    <dbReference type="NCBI Taxonomy" id="1505225"/>
    <lineage>
        <taxon>Viruses</taxon>
        <taxon>Duplodnaviria</taxon>
        <taxon>Heunggongvirae</taxon>
        <taxon>Uroviricota</taxon>
        <taxon>Caudoviricetes</taxon>
        <taxon>Obolenskvirus</taxon>
        <taxon>Obolenskvirus AbC62</taxon>
    </lineage>
</organism>
<proteinExistence type="predicted"/>
<dbReference type="GeneID" id="20283707"/>
<evidence type="ECO:0000313" key="2">
    <source>
        <dbReference type="Proteomes" id="UP000027393"/>
    </source>
</evidence>
<reference evidence="1 2" key="1">
    <citation type="submission" date="2014-05" db="EMBL/GenBank/DDBJ databases">
        <title>Complete Genome Sequence of the Acinetobacter phage YMC/13/01/C62.</title>
        <authorList>
            <person name="Jeon J."/>
            <person name="Yong D."/>
            <person name="Lee K."/>
        </authorList>
    </citation>
    <scope>NUCLEOTIDE SEQUENCE [LARGE SCALE GENOMIC DNA]</scope>
</reference>
<sequence length="61" mass="6656">MSNCDICQDIGVVFLGCCSGNQCGCMGQPVAAKNCKCGQQVNEEKMSNDELFVFSHVEYLE</sequence>
<dbReference type="Proteomes" id="UP000027393">
    <property type="component" value="Segment"/>
</dbReference>
<protein>
    <submittedName>
        <fullName evidence="1">Uncharacterized protein</fullName>
    </submittedName>
</protein>
<accession>A0A068C8G2</accession>
<dbReference type="EMBL" id="KJ817802">
    <property type="protein sequence ID" value="AID17932.1"/>
    <property type="molecule type" value="Genomic_DNA"/>
</dbReference>
<dbReference type="RefSeq" id="YP_009055439.1">
    <property type="nucleotide sequence ID" value="NC_024785.1"/>
</dbReference>